<reference evidence="11" key="3">
    <citation type="submission" date="2015-08" db="EMBL/GenBank/DDBJ databases">
        <title>Draft Genome Sequence of a Heterotrophic Facultative Anaerobic Bacterium Ardenticatena maritima Strain 110S.</title>
        <authorList>
            <person name="Kawaichi S."/>
            <person name="Yoshida T."/>
            <person name="Sako Y."/>
            <person name="Nakamura R."/>
        </authorList>
    </citation>
    <scope>NUCLEOTIDE SEQUENCE [LARGE SCALE GENOMIC DNA]</scope>
    <source>
        <strain evidence="11">110S</strain>
    </source>
</reference>
<dbReference type="EMBL" id="LGKN01000003">
    <property type="protein sequence ID" value="KPL89648.1"/>
    <property type="molecule type" value="Genomic_DNA"/>
</dbReference>
<dbReference type="EMBL" id="BBZA01000108">
    <property type="protein sequence ID" value="GAP63049.1"/>
    <property type="molecule type" value="Genomic_DNA"/>
</dbReference>
<feature type="transmembrane region" description="Helical" evidence="8">
    <location>
        <begin position="108"/>
        <end position="124"/>
    </location>
</feature>
<evidence type="ECO:0000256" key="4">
    <source>
        <dbReference type="ARBA" id="ARBA00022679"/>
    </source>
</evidence>
<name>A0A0M8K970_9CHLR</name>
<keyword evidence="6 8" id="KW-1133">Transmembrane helix</keyword>
<evidence type="ECO:0000256" key="5">
    <source>
        <dbReference type="ARBA" id="ARBA00022692"/>
    </source>
</evidence>
<keyword evidence="4" id="KW-0808">Transferase</keyword>
<dbReference type="Proteomes" id="UP000050502">
    <property type="component" value="Unassembled WGS sequence"/>
</dbReference>
<keyword evidence="5 8" id="KW-0812">Transmembrane</keyword>
<dbReference type="STRING" id="872965.SE16_04380"/>
<evidence type="ECO:0000256" key="7">
    <source>
        <dbReference type="ARBA" id="ARBA00023136"/>
    </source>
</evidence>
<dbReference type="GO" id="GO:0016763">
    <property type="term" value="F:pentosyltransferase activity"/>
    <property type="evidence" value="ECO:0007669"/>
    <property type="project" value="TreeGrafter"/>
</dbReference>
<feature type="transmembrane region" description="Helical" evidence="8">
    <location>
        <begin position="130"/>
        <end position="148"/>
    </location>
</feature>
<dbReference type="InParanoid" id="A0A0M8K970"/>
<evidence type="ECO:0000256" key="6">
    <source>
        <dbReference type="ARBA" id="ARBA00022989"/>
    </source>
</evidence>
<organism evidence="9 11">
    <name type="scientific">Ardenticatena maritima</name>
    <dbReference type="NCBI Taxonomy" id="872965"/>
    <lineage>
        <taxon>Bacteria</taxon>
        <taxon>Bacillati</taxon>
        <taxon>Chloroflexota</taxon>
        <taxon>Ardenticatenia</taxon>
        <taxon>Ardenticatenales</taxon>
        <taxon>Ardenticatenaceae</taxon>
        <taxon>Ardenticatena</taxon>
    </lineage>
</organism>
<keyword evidence="11" id="KW-1185">Reference proteome</keyword>
<evidence type="ECO:0000313" key="10">
    <source>
        <dbReference type="EMBL" id="KPL89648.1"/>
    </source>
</evidence>
<keyword evidence="2" id="KW-1003">Cell membrane</keyword>
<comment type="subcellular location">
    <subcellularLocation>
        <location evidence="1">Cell membrane</location>
        <topology evidence="1">Multi-pass membrane protein</topology>
    </subcellularLocation>
</comment>
<evidence type="ECO:0000256" key="3">
    <source>
        <dbReference type="ARBA" id="ARBA00022676"/>
    </source>
</evidence>
<reference evidence="10 12" key="2">
    <citation type="submission" date="2015-07" db="EMBL/GenBank/DDBJ databases">
        <title>Whole genome sequence of Ardenticatena maritima DSM 23922.</title>
        <authorList>
            <person name="Hemp J."/>
            <person name="Ward L.M."/>
            <person name="Pace L.A."/>
            <person name="Fischer W.W."/>
        </authorList>
    </citation>
    <scope>NUCLEOTIDE SEQUENCE [LARGE SCALE GENOMIC DNA]</scope>
    <source>
        <strain evidence="10 12">110S</strain>
    </source>
</reference>
<evidence type="ECO:0000256" key="8">
    <source>
        <dbReference type="SAM" id="Phobius"/>
    </source>
</evidence>
<comment type="caution">
    <text evidence="9">The sequence shown here is derived from an EMBL/GenBank/DDBJ whole genome shotgun (WGS) entry which is preliminary data.</text>
</comment>
<feature type="transmembrane region" description="Helical" evidence="8">
    <location>
        <begin position="346"/>
        <end position="364"/>
    </location>
</feature>
<dbReference type="AlphaFoldDB" id="A0A0M8K970"/>
<dbReference type="PANTHER" id="PTHR33908">
    <property type="entry name" value="MANNOSYLTRANSFERASE YKCB-RELATED"/>
    <property type="match status" value="1"/>
</dbReference>
<dbReference type="Proteomes" id="UP000037784">
    <property type="component" value="Unassembled WGS sequence"/>
</dbReference>
<feature type="transmembrane region" description="Helical" evidence="8">
    <location>
        <begin position="317"/>
        <end position="339"/>
    </location>
</feature>
<gene>
    <name evidence="9" type="ORF">ARMA_1472</name>
    <name evidence="10" type="ORF">SE16_04380</name>
</gene>
<accession>A0A0M8K970</accession>
<feature type="transmembrane region" description="Helical" evidence="8">
    <location>
        <begin position="262"/>
        <end position="279"/>
    </location>
</feature>
<sequence>MAQWLRRWPEALVLGLAAWLRLTYAFGSHPVEDEYFELLALRGLTDHVLPTFPSGLFHQRGLAAWYTLAPLRYAFGEHIPLLRAGSIVLALLLLVLVMRWGERAAHRLVGLSAGLVLALHPAAIVNVPRVRFYGLFILATFLVGMFAWKSARAPHRPRAHIGLAIAFGLALFAHEEAVLLYPPLLMGLTLAGGKAYWRTRAAVWVQVALIAAVLARGGVELAANLQAVAPLGLGGTAKPYLEPFADVADKWGVYRPFYTSPPYLWLSLPFALASLLALLRVRRMPTLHARLVLFLALFPLTTLAFLVFLAGTSWREVRYMLFVDPFWVLAAMLGMWWLLNAMPRPRLRLAVFGAWVLFIAAPLWTPAWNAAHTIGTDWQRPFHFVAEHRQPGDRILTPLVQVCAYTFGTCDYYFREDGFEPYVIERDGAVVDRWVGAPLIQTPQALEALLRAGGRFWLVADGHQIGTRYRLPTQRLLMEQFTLQQTFPDGLRVALAEGWREPPTYTVAREPNLQSGDFTLRRFERTATERPAPPPLHVLLFWDFPRETATAWHTSLKLVRRDGQEVAHADSAPANGLIATNERPRLPLLDAKTIALDGLPPDYYRLDAVVYDPLTLTPQGERLAFEWLWIGQAPPTPPVGLTHRWHDGLVLKGADPLPAQAARGAPFTIQLYWGADAHPTRDWTASVQLLDAEGRLVAQDDHPPLYGFHPTSRWTPDATHVVDTYTLTPPPDAPAGEYTLVVLWYDPTTFERLSTTSGAEMAILGTLTLD</sequence>
<feature type="transmembrane region" description="Helical" evidence="8">
    <location>
        <begin position="160"/>
        <end position="181"/>
    </location>
</feature>
<evidence type="ECO:0000313" key="12">
    <source>
        <dbReference type="Proteomes" id="UP000050502"/>
    </source>
</evidence>
<evidence type="ECO:0000313" key="9">
    <source>
        <dbReference type="EMBL" id="GAP63049.1"/>
    </source>
</evidence>
<evidence type="ECO:0000313" key="11">
    <source>
        <dbReference type="Proteomes" id="UP000037784"/>
    </source>
</evidence>
<dbReference type="InterPro" id="IPR050297">
    <property type="entry name" value="LipidA_mod_glycosyltrf_83"/>
</dbReference>
<evidence type="ECO:0000256" key="2">
    <source>
        <dbReference type="ARBA" id="ARBA00022475"/>
    </source>
</evidence>
<dbReference type="GO" id="GO:0005886">
    <property type="term" value="C:plasma membrane"/>
    <property type="evidence" value="ECO:0007669"/>
    <property type="project" value="UniProtKB-SubCell"/>
</dbReference>
<feature type="transmembrane region" description="Helical" evidence="8">
    <location>
        <begin position="81"/>
        <end position="101"/>
    </location>
</feature>
<reference evidence="9 11" key="1">
    <citation type="journal article" date="2015" name="Genome Announc.">
        <title>Draft Genome Sequence of a Heterotrophic Facultative Anaerobic Thermophilic Bacterium, Ardenticatena maritima Strain 110ST.</title>
        <authorList>
            <person name="Kawaichi S."/>
            <person name="Yoshida T."/>
            <person name="Sako Y."/>
            <person name="Nakamura R."/>
        </authorList>
    </citation>
    <scope>NUCLEOTIDE SEQUENCE [LARGE SCALE GENOMIC DNA]</scope>
    <source>
        <strain evidence="9 11">110S</strain>
    </source>
</reference>
<dbReference type="PANTHER" id="PTHR33908:SF11">
    <property type="entry name" value="MEMBRANE PROTEIN"/>
    <property type="match status" value="1"/>
</dbReference>
<keyword evidence="7 8" id="KW-0472">Membrane</keyword>
<keyword evidence="3" id="KW-0328">Glycosyltransferase</keyword>
<proteinExistence type="predicted"/>
<feature type="transmembrane region" description="Helical" evidence="8">
    <location>
        <begin position="291"/>
        <end position="311"/>
    </location>
</feature>
<evidence type="ECO:0000256" key="1">
    <source>
        <dbReference type="ARBA" id="ARBA00004651"/>
    </source>
</evidence>
<evidence type="ECO:0008006" key="13">
    <source>
        <dbReference type="Google" id="ProtNLM"/>
    </source>
</evidence>
<dbReference type="GO" id="GO:0009103">
    <property type="term" value="P:lipopolysaccharide biosynthetic process"/>
    <property type="evidence" value="ECO:0007669"/>
    <property type="project" value="UniProtKB-ARBA"/>
</dbReference>
<protein>
    <recommendedName>
        <fullName evidence="13">Glycosyltransferase RgtA/B/C/D-like domain-containing protein</fullName>
    </recommendedName>
</protein>